<keyword evidence="3" id="KW-1185">Reference proteome</keyword>
<protein>
    <recommendedName>
        <fullName evidence="1">4-vinyl reductase 4VR domain-containing protein</fullName>
    </recommendedName>
</protein>
<feature type="domain" description="4-vinyl reductase 4VR" evidence="1">
    <location>
        <begin position="104"/>
        <end position="169"/>
    </location>
</feature>
<evidence type="ECO:0000313" key="2">
    <source>
        <dbReference type="EMBL" id="ABA89715.1"/>
    </source>
</evidence>
<dbReference type="SMART" id="SM00989">
    <property type="entry name" value="V4R"/>
    <property type="match status" value="1"/>
</dbReference>
<organism evidence="2 3">
    <name type="scientific">Syntrophotalea carbinolica (strain DSM 2380 / NBRC 103641 / GraBd1)</name>
    <name type="common">Pelobacter carbinolicus</name>
    <dbReference type="NCBI Taxonomy" id="338963"/>
    <lineage>
        <taxon>Bacteria</taxon>
        <taxon>Pseudomonadati</taxon>
        <taxon>Thermodesulfobacteriota</taxon>
        <taxon>Desulfuromonadia</taxon>
        <taxon>Desulfuromonadales</taxon>
        <taxon>Syntrophotaleaceae</taxon>
        <taxon>Syntrophotalea</taxon>
    </lineage>
</organism>
<dbReference type="KEGG" id="pca:Pcar_2476"/>
<name>Q3A1P2_SYNC1</name>
<dbReference type="AlphaFoldDB" id="Q3A1P2"/>
<dbReference type="InterPro" id="IPR004096">
    <property type="entry name" value="V4R"/>
</dbReference>
<dbReference type="EMBL" id="CP000142">
    <property type="protein sequence ID" value="ABA89715.1"/>
    <property type="molecule type" value="Genomic_DNA"/>
</dbReference>
<dbReference type="HOGENOM" id="CLU_1569207_0_0_7"/>
<proteinExistence type="predicted"/>
<dbReference type="Proteomes" id="UP000002534">
    <property type="component" value="Chromosome"/>
</dbReference>
<dbReference type="RefSeq" id="WP_011342242.1">
    <property type="nucleotide sequence ID" value="NC_007498.2"/>
</dbReference>
<dbReference type="SUPFAM" id="SSF111126">
    <property type="entry name" value="Ligand-binding domain in the NO signalling and Golgi transport"/>
    <property type="match status" value="1"/>
</dbReference>
<dbReference type="InterPro" id="IPR024096">
    <property type="entry name" value="NO_sig/Golgi_transp_ligand-bd"/>
</dbReference>
<evidence type="ECO:0000259" key="1">
    <source>
        <dbReference type="SMART" id="SM00989"/>
    </source>
</evidence>
<dbReference type="OrthoDB" id="564653at2"/>
<reference evidence="3" key="1">
    <citation type="submission" date="2005-10" db="EMBL/GenBank/DDBJ databases">
        <title>Complete sequence of Pelobacter carbinolicus DSM 2380.</title>
        <authorList>
            <person name="Copeland A."/>
            <person name="Lucas S."/>
            <person name="Lapidus A."/>
            <person name="Barry K."/>
            <person name="Detter J.C."/>
            <person name="Glavina T."/>
            <person name="Hammon N."/>
            <person name="Israni S."/>
            <person name="Pitluck S."/>
            <person name="Chertkov O."/>
            <person name="Schmutz J."/>
            <person name="Larimer F."/>
            <person name="Land M."/>
            <person name="Kyrpides N."/>
            <person name="Ivanova N."/>
            <person name="Richardson P."/>
        </authorList>
    </citation>
    <scope>NUCLEOTIDE SEQUENCE [LARGE SCALE GENOMIC DNA]</scope>
    <source>
        <strain evidence="3">DSM 2380 / NBRC 103641 / GraBd1</strain>
    </source>
</reference>
<sequence>MLNLDFTLDEKTYRHYLNGHPVVMHSHHYLALITKLAEDLGDVRGPQILAETVEDSMRAIFDDYFQKNAISSTQDRAAVCTRYFSAFGLGKMSIKGDEQNGEARLIHSHIDEGWLRKWGNHDKPVNHFTRGYVAAAFAALFNRPARSYVVTETASMVTGEEQSVFVVKAA</sequence>
<accession>Q3A1P2</accession>
<dbReference type="STRING" id="338963.Pcar_2476"/>
<evidence type="ECO:0000313" key="3">
    <source>
        <dbReference type="Proteomes" id="UP000002534"/>
    </source>
</evidence>
<dbReference type="Gene3D" id="3.30.1380.20">
    <property type="entry name" value="Trafficking protein particle complex subunit 3"/>
    <property type="match status" value="1"/>
</dbReference>
<gene>
    <name evidence="2" type="ordered locus">Pcar_2476</name>
</gene>
<reference evidence="2 3" key="2">
    <citation type="journal article" date="2012" name="BMC Genomics">
        <title>The genome of Pelobacter carbinolicus reveals surprising metabolic capabilities and physiological features.</title>
        <authorList>
            <person name="Aklujkar M."/>
            <person name="Haveman S.A."/>
            <person name="Didonato R.Jr."/>
            <person name="Chertkov O."/>
            <person name="Han C.S."/>
            <person name="Land M.L."/>
            <person name="Brown P."/>
            <person name="Lovley D.R."/>
        </authorList>
    </citation>
    <scope>NUCLEOTIDE SEQUENCE [LARGE SCALE GENOMIC DNA]</scope>
    <source>
        <strain evidence="3">DSM 2380 / NBRC 103641 / GraBd1</strain>
    </source>
</reference>